<gene>
    <name evidence="3" type="ORF">ACFQSB_03070</name>
</gene>
<proteinExistence type="predicted"/>
<dbReference type="EMBL" id="JBHTCG010000002">
    <property type="protein sequence ID" value="MFC7381173.1"/>
    <property type="molecule type" value="Genomic_DNA"/>
</dbReference>
<dbReference type="Proteomes" id="UP001596496">
    <property type="component" value="Unassembled WGS sequence"/>
</dbReference>
<reference evidence="4" key="1">
    <citation type="journal article" date="2019" name="Int. J. Syst. Evol. Microbiol.">
        <title>The Global Catalogue of Microorganisms (GCM) 10K type strain sequencing project: providing services to taxonomists for standard genome sequencing and annotation.</title>
        <authorList>
            <consortium name="The Broad Institute Genomics Platform"/>
            <consortium name="The Broad Institute Genome Sequencing Center for Infectious Disease"/>
            <person name="Wu L."/>
            <person name="Ma J."/>
        </authorList>
    </citation>
    <scope>NUCLEOTIDE SEQUENCE [LARGE SCALE GENOMIC DNA]</scope>
    <source>
        <strain evidence="4">CECT 7649</strain>
    </source>
</reference>
<dbReference type="RefSeq" id="WP_380824112.1">
    <property type="nucleotide sequence ID" value="NZ_JBHTCG010000002.1"/>
</dbReference>
<keyword evidence="2" id="KW-0812">Transmembrane</keyword>
<evidence type="ECO:0000256" key="1">
    <source>
        <dbReference type="SAM" id="MobiDB-lite"/>
    </source>
</evidence>
<feature type="region of interest" description="Disordered" evidence="1">
    <location>
        <begin position="129"/>
        <end position="172"/>
    </location>
</feature>
<keyword evidence="4" id="KW-1185">Reference proteome</keyword>
<keyword evidence="2" id="KW-1133">Transmembrane helix</keyword>
<accession>A0ABW2P075</accession>
<evidence type="ECO:0000313" key="3">
    <source>
        <dbReference type="EMBL" id="MFC7381173.1"/>
    </source>
</evidence>
<evidence type="ECO:0000256" key="2">
    <source>
        <dbReference type="SAM" id="Phobius"/>
    </source>
</evidence>
<keyword evidence="2" id="KW-0472">Membrane</keyword>
<comment type="caution">
    <text evidence="3">The sequence shown here is derived from an EMBL/GenBank/DDBJ whole genome shotgun (WGS) entry which is preliminary data.</text>
</comment>
<feature type="transmembrane region" description="Helical" evidence="2">
    <location>
        <begin position="58"/>
        <end position="80"/>
    </location>
</feature>
<sequence>MSHLHSRHAGVNRTGLAIVGLILLLAGAAALAKGLGLLGARGQPVISGQVAAFASRTGWFWPAVAVAGLVVELLALRWLLMQARRNAIRHLDLEEDPGHGATHLSARAAAEAVEDDLVLAMREVPAISERPAATGAEPGHGPADTQGAGRGHGAGRGRRAPAERVRARLGGAPSAPSLTLAVVLPDESDPAAARQGIQNAVARLRRSLETDRLPATVRMHTVRTHH</sequence>
<evidence type="ECO:0000313" key="4">
    <source>
        <dbReference type="Proteomes" id="UP001596496"/>
    </source>
</evidence>
<protein>
    <recommendedName>
        <fullName evidence="5">Alkaline shock response membrane anchor protein AmaP</fullName>
    </recommendedName>
</protein>
<name>A0ABW2P075_9ACTN</name>
<organism evidence="3 4">
    <name type="scientific">Sphaerisporangium rhizosphaerae</name>
    <dbReference type="NCBI Taxonomy" id="2269375"/>
    <lineage>
        <taxon>Bacteria</taxon>
        <taxon>Bacillati</taxon>
        <taxon>Actinomycetota</taxon>
        <taxon>Actinomycetes</taxon>
        <taxon>Streptosporangiales</taxon>
        <taxon>Streptosporangiaceae</taxon>
        <taxon>Sphaerisporangium</taxon>
    </lineage>
</organism>
<evidence type="ECO:0008006" key="5">
    <source>
        <dbReference type="Google" id="ProtNLM"/>
    </source>
</evidence>